<reference evidence="9" key="1">
    <citation type="submission" date="2019-06" db="EMBL/GenBank/DDBJ databases">
        <title>Gordonia isolated from sludge of a wastewater treatment plant.</title>
        <authorList>
            <person name="Tamura T."/>
            <person name="Aoyama K."/>
            <person name="Kang Y."/>
            <person name="Saito S."/>
            <person name="Akiyama N."/>
            <person name="Yazawa K."/>
            <person name="Gonoi T."/>
            <person name="Mikami Y."/>
        </authorList>
    </citation>
    <scope>NUCLEOTIDE SEQUENCE [LARGE SCALE GENOMIC DNA]</scope>
    <source>
        <strain evidence="9">NBRC 107697</strain>
    </source>
</reference>
<dbReference type="InterPro" id="IPR051907">
    <property type="entry name" value="DoxX-like_oxidoreductase"/>
</dbReference>
<feature type="transmembrane region" description="Helical" evidence="7">
    <location>
        <begin position="102"/>
        <end position="121"/>
    </location>
</feature>
<comment type="similarity">
    <text evidence="2">Belongs to the DoxX family.</text>
</comment>
<protein>
    <submittedName>
        <fullName evidence="8">DoxX subfamily protein</fullName>
    </submittedName>
</protein>
<dbReference type="Pfam" id="PF07681">
    <property type="entry name" value="DoxX"/>
    <property type="match status" value="1"/>
</dbReference>
<dbReference type="Proteomes" id="UP000444980">
    <property type="component" value="Unassembled WGS sequence"/>
</dbReference>
<dbReference type="InterPro" id="IPR032808">
    <property type="entry name" value="DoxX"/>
</dbReference>
<name>A0A7I9UV38_9ACTN</name>
<evidence type="ECO:0000256" key="3">
    <source>
        <dbReference type="ARBA" id="ARBA00022475"/>
    </source>
</evidence>
<evidence type="ECO:0000313" key="9">
    <source>
        <dbReference type="Proteomes" id="UP000444980"/>
    </source>
</evidence>
<dbReference type="EMBL" id="BJOU01000001">
    <property type="protein sequence ID" value="GED96802.1"/>
    <property type="molecule type" value="Genomic_DNA"/>
</dbReference>
<feature type="transmembrane region" description="Helical" evidence="7">
    <location>
        <begin position="6"/>
        <end position="24"/>
    </location>
</feature>
<keyword evidence="3" id="KW-1003">Cell membrane</keyword>
<evidence type="ECO:0000313" key="8">
    <source>
        <dbReference type="EMBL" id="GED96802.1"/>
    </source>
</evidence>
<evidence type="ECO:0000256" key="5">
    <source>
        <dbReference type="ARBA" id="ARBA00022989"/>
    </source>
</evidence>
<accession>A0A7I9UV38</accession>
<dbReference type="PANTHER" id="PTHR33452:SF1">
    <property type="entry name" value="INNER MEMBRANE PROTEIN YPHA-RELATED"/>
    <property type="match status" value="1"/>
</dbReference>
<dbReference type="OrthoDB" id="346004at2"/>
<keyword evidence="4 7" id="KW-0812">Transmembrane</keyword>
<dbReference type="PANTHER" id="PTHR33452">
    <property type="entry name" value="OXIDOREDUCTASE CATD-RELATED"/>
    <property type="match status" value="1"/>
</dbReference>
<organism evidence="8 9">
    <name type="scientific">Gordonia crocea</name>
    <dbReference type="NCBI Taxonomy" id="589162"/>
    <lineage>
        <taxon>Bacteria</taxon>
        <taxon>Bacillati</taxon>
        <taxon>Actinomycetota</taxon>
        <taxon>Actinomycetes</taxon>
        <taxon>Mycobacteriales</taxon>
        <taxon>Gordoniaceae</taxon>
        <taxon>Gordonia</taxon>
    </lineage>
</organism>
<dbReference type="GO" id="GO:0005886">
    <property type="term" value="C:plasma membrane"/>
    <property type="evidence" value="ECO:0007669"/>
    <property type="project" value="UniProtKB-SubCell"/>
</dbReference>
<evidence type="ECO:0000256" key="6">
    <source>
        <dbReference type="ARBA" id="ARBA00023136"/>
    </source>
</evidence>
<comment type="subcellular location">
    <subcellularLocation>
        <location evidence="1">Cell membrane</location>
        <topology evidence="1">Multi-pass membrane protein</topology>
    </subcellularLocation>
</comment>
<keyword evidence="5 7" id="KW-1133">Transmembrane helix</keyword>
<feature type="transmembrane region" description="Helical" evidence="7">
    <location>
        <begin position="141"/>
        <end position="162"/>
    </location>
</feature>
<keyword evidence="9" id="KW-1185">Reference proteome</keyword>
<proteinExistence type="inferred from homology"/>
<feature type="transmembrane region" description="Helical" evidence="7">
    <location>
        <begin position="74"/>
        <end position="90"/>
    </location>
</feature>
<dbReference type="RefSeq" id="WP_161926223.1">
    <property type="nucleotide sequence ID" value="NZ_BJOU01000001.1"/>
</dbReference>
<gene>
    <name evidence="8" type="ORF">nbrc107697_08410</name>
</gene>
<evidence type="ECO:0000256" key="2">
    <source>
        <dbReference type="ARBA" id="ARBA00006679"/>
    </source>
</evidence>
<dbReference type="AlphaFoldDB" id="A0A7I9UV38"/>
<keyword evidence="6 7" id="KW-0472">Membrane</keyword>
<evidence type="ECO:0000256" key="7">
    <source>
        <dbReference type="SAM" id="Phobius"/>
    </source>
</evidence>
<comment type="caution">
    <text evidence="8">The sequence shown here is derived from an EMBL/GenBank/DDBJ whole genome shotgun (WGS) entry which is preliminary data.</text>
</comment>
<evidence type="ECO:0000256" key="1">
    <source>
        <dbReference type="ARBA" id="ARBA00004651"/>
    </source>
</evidence>
<sequence length="168" mass="17582">MTALDTGLLILRVVTGLTFAAHGFQKLFRGGRIAGTARWFDSMGMRPGRLHAYAAALSELGAGVLLALGLLTPLAAAAVIAVMIVAAWTSHRGNFFITANGWEYNLILAVVAFSVAVTGPGRYSIDHLIDWGVLRATGSGWTALIVAGVGIVGAAAQLVVFYRPATDE</sequence>
<evidence type="ECO:0000256" key="4">
    <source>
        <dbReference type="ARBA" id="ARBA00022692"/>
    </source>
</evidence>